<dbReference type="OrthoDB" id="9764164at2"/>
<protein>
    <submittedName>
        <fullName evidence="2">GDSL-like Lipase/Acylhydrolase</fullName>
    </submittedName>
</protein>
<dbReference type="AlphaFoldDB" id="A0A521D2Y9"/>
<keyword evidence="1" id="KW-0732">Signal</keyword>
<reference evidence="2 3" key="1">
    <citation type="submission" date="2017-05" db="EMBL/GenBank/DDBJ databases">
        <authorList>
            <person name="Varghese N."/>
            <person name="Submissions S."/>
        </authorList>
    </citation>
    <scope>NUCLEOTIDE SEQUENCE [LARGE SCALE GENOMIC DNA]</scope>
    <source>
        <strain evidence="2 3">DSM 21194</strain>
    </source>
</reference>
<dbReference type="RefSeq" id="WP_142714529.1">
    <property type="nucleotide sequence ID" value="NZ_FXTH01000008.1"/>
</dbReference>
<dbReference type="SUPFAM" id="SSF52266">
    <property type="entry name" value="SGNH hydrolase"/>
    <property type="match status" value="1"/>
</dbReference>
<accession>A0A521D2Y9</accession>
<keyword evidence="3" id="KW-1185">Reference proteome</keyword>
<dbReference type="Proteomes" id="UP000317593">
    <property type="component" value="Unassembled WGS sequence"/>
</dbReference>
<dbReference type="InterPro" id="IPR036514">
    <property type="entry name" value="SGNH_hydro_sf"/>
</dbReference>
<dbReference type="InterPro" id="IPR001087">
    <property type="entry name" value="GDSL"/>
</dbReference>
<dbReference type="GO" id="GO:0016788">
    <property type="term" value="F:hydrolase activity, acting on ester bonds"/>
    <property type="evidence" value="ECO:0007669"/>
    <property type="project" value="InterPro"/>
</dbReference>
<feature type="signal peptide" evidence="1">
    <location>
        <begin position="1"/>
        <end position="22"/>
    </location>
</feature>
<dbReference type="EMBL" id="FXTH01000008">
    <property type="protein sequence ID" value="SMO66076.1"/>
    <property type="molecule type" value="Genomic_DNA"/>
</dbReference>
<evidence type="ECO:0000313" key="3">
    <source>
        <dbReference type="Proteomes" id="UP000317593"/>
    </source>
</evidence>
<evidence type="ECO:0000313" key="2">
    <source>
        <dbReference type="EMBL" id="SMO66076.1"/>
    </source>
</evidence>
<dbReference type="PROSITE" id="PS51257">
    <property type="entry name" value="PROKAR_LIPOPROTEIN"/>
    <property type="match status" value="1"/>
</dbReference>
<gene>
    <name evidence="2" type="ORF">SAMN06265218_108105</name>
</gene>
<dbReference type="Pfam" id="PF00657">
    <property type="entry name" value="Lipase_GDSL"/>
    <property type="match status" value="2"/>
</dbReference>
<evidence type="ECO:0000256" key="1">
    <source>
        <dbReference type="SAM" id="SignalP"/>
    </source>
</evidence>
<feature type="chain" id="PRO_5021709998" evidence="1">
    <location>
        <begin position="23"/>
        <end position="446"/>
    </location>
</feature>
<proteinExistence type="predicted"/>
<organism evidence="2 3">
    <name type="scientific">Fodinibius sediminis</name>
    <dbReference type="NCBI Taxonomy" id="1214077"/>
    <lineage>
        <taxon>Bacteria</taxon>
        <taxon>Pseudomonadati</taxon>
        <taxon>Balneolota</taxon>
        <taxon>Balneolia</taxon>
        <taxon>Balneolales</taxon>
        <taxon>Balneolaceae</taxon>
        <taxon>Fodinibius</taxon>
    </lineage>
</organism>
<name>A0A521D2Y9_9BACT</name>
<sequence>MKFRTLSLQVFLALLITAVSLSACKDFNDVNFESNSGEADFSMVAAVGNSLTAGYQNGALYRTAQRYSYPSLVAGQMESVQNFEQPLVSDPGIGLGRLGLEGSDLSGPTQTDEQGQPINSDLDRPYNNLGIPNALLADFLGQDLPSAPYSARRQNNPFFDLVLRDMGNTQSEQLAALDPTFVLFWLGSNDILGYVTSGGTQAYVPPSDFRQLYQASASTIAQTGAKAVLYNIPNVTTIPYVFLLRTRLVNEGIISYNEITQTYQFNTSEGSFDIFIEAVEGTRVMRANDLILLSATSYFERVQTGETPPPIKPNNPIPNQYILDGPTPTSAGNSEIAQANQVVDNYNNTISNAASANSWALVDINDTFSQIFQNFQQSSGEQGITMNGITLTPVPGSLFSFDGVHPSNQGHGVVANLTIEAINDTYNASLPDIDLGTIPRGIPINN</sequence>
<dbReference type="Gene3D" id="3.40.50.1110">
    <property type="entry name" value="SGNH hydrolase"/>
    <property type="match status" value="2"/>
</dbReference>
<keyword evidence="2" id="KW-0378">Hydrolase</keyword>